<dbReference type="InterPro" id="IPR053137">
    <property type="entry name" value="NLR-like"/>
</dbReference>
<evidence type="ECO:0000313" key="3">
    <source>
        <dbReference type="EMBL" id="GMH63552.1"/>
    </source>
</evidence>
<dbReference type="PANTHER" id="PTHR46082:SF6">
    <property type="entry name" value="AAA+ ATPASE DOMAIN-CONTAINING PROTEIN-RELATED"/>
    <property type="match status" value="1"/>
</dbReference>
<dbReference type="SMART" id="SM00028">
    <property type="entry name" value="TPR"/>
    <property type="match status" value="8"/>
</dbReference>
<dbReference type="InterPro" id="IPR019734">
    <property type="entry name" value="TPR_rpt"/>
</dbReference>
<dbReference type="AlphaFoldDB" id="A0A9W7A076"/>
<feature type="repeat" description="TPR" evidence="1">
    <location>
        <begin position="648"/>
        <end position="681"/>
    </location>
</feature>
<dbReference type="Proteomes" id="UP001162640">
    <property type="component" value="Unassembled WGS sequence"/>
</dbReference>
<dbReference type="Pfam" id="PF13374">
    <property type="entry name" value="TPR_10"/>
    <property type="match status" value="1"/>
</dbReference>
<dbReference type="SUPFAM" id="SSF48452">
    <property type="entry name" value="TPR-like"/>
    <property type="match status" value="3"/>
</dbReference>
<dbReference type="EMBL" id="BLQM01000100">
    <property type="protein sequence ID" value="GMH63552.1"/>
    <property type="molecule type" value="Genomic_DNA"/>
</dbReference>
<proteinExistence type="predicted"/>
<feature type="coiled-coil region" evidence="2">
    <location>
        <begin position="764"/>
        <end position="798"/>
    </location>
</feature>
<name>A0A9W7A076_9STRA</name>
<evidence type="ECO:0000256" key="2">
    <source>
        <dbReference type="SAM" id="Coils"/>
    </source>
</evidence>
<organism evidence="3 4">
    <name type="scientific">Triparma laevis f. inornata</name>
    <dbReference type="NCBI Taxonomy" id="1714386"/>
    <lineage>
        <taxon>Eukaryota</taxon>
        <taxon>Sar</taxon>
        <taxon>Stramenopiles</taxon>
        <taxon>Ochrophyta</taxon>
        <taxon>Bolidophyceae</taxon>
        <taxon>Parmales</taxon>
        <taxon>Triparmaceae</taxon>
        <taxon>Triparma</taxon>
    </lineage>
</organism>
<keyword evidence="2" id="KW-0175">Coiled coil</keyword>
<gene>
    <name evidence="3" type="ORF">TL16_g03743</name>
</gene>
<protein>
    <recommendedName>
        <fullName evidence="5">Kinesin light chain</fullName>
    </recommendedName>
</protein>
<keyword evidence="1" id="KW-0802">TPR repeat</keyword>
<dbReference type="InterPro" id="IPR011990">
    <property type="entry name" value="TPR-like_helical_dom_sf"/>
</dbReference>
<comment type="caution">
    <text evidence="3">The sequence shown here is derived from an EMBL/GenBank/DDBJ whole genome shotgun (WGS) entry which is preliminary data.</text>
</comment>
<evidence type="ECO:0000256" key="1">
    <source>
        <dbReference type="PROSITE-ProRule" id="PRU00339"/>
    </source>
</evidence>
<dbReference type="Gene3D" id="1.25.40.10">
    <property type="entry name" value="Tetratricopeptide repeat domain"/>
    <property type="match status" value="3"/>
</dbReference>
<dbReference type="PANTHER" id="PTHR46082">
    <property type="entry name" value="ATP/GTP-BINDING PROTEIN-RELATED"/>
    <property type="match status" value="1"/>
</dbReference>
<dbReference type="PROSITE" id="PS50005">
    <property type="entry name" value="TPR"/>
    <property type="match status" value="1"/>
</dbReference>
<dbReference type="Pfam" id="PF13424">
    <property type="entry name" value="TPR_12"/>
    <property type="match status" value="4"/>
</dbReference>
<sequence>MFRSRTESSAFALHSASVELLTKITLLLEFRGAVIQQHPPSSFSNISAITSDFEHAEVIQEVEDLATLVEGAQLAKVALDEFCRTLVTKAGLRPDGNPQVGGKRVGKFSLTEAPYLRYAEPMRVKGGDLIATEIEHDHLVGIENYYDAVSSHVMLENVTQLEAVVEGLLEGSSSIDVISFADTFSKPRYTGIGKLEVLVSVAYFGTLGEVKKHVCKIVVELVAMRKAEAEYDSELESTFRCLDSSKGVTIVKGLGEGVIDDRVFASFDSSILTNLDMICGKEMLRDYFIQLQCRQQLLNIVVDNEEARLRLTLDLGSSYTDLHEYGTAMPLLEEALAGFNKLKGGSGKVTLLCLHTLAVTHMRMGELAKSIELGEKALKGREKVLGANHQDTLRSVNNLAMAYYGLENFKMASELYERALDAWTEQLGWEHTNTLMTCNGLAGVYFSSKEYERSIEMYDLVVKGFKKSMGQNHPLTLIAIANLANVYKKTDKNEKALGLFETAMKGNEKTKGTEHADTLAAYSNLASSYESLALHDKAILYYHKALRGQEASLGRDHPATLDTANELGAAYYSKGNLEMCAKLYQRVLMGRDKNRKDAGEPDETIFDTMNNLASVLKKMGKLKEALALFDDAANGYEAVQGEYGVDVAMTTSNIGDVLVELGDLDRGIDTLRHALDLQRSRQDDAFTLLTMHRLAKALFEIDRVDEALTYAKLCMSSRERVFGIAHCDTKASMELLSAILVSQSVDGLMGAMHPEDNFQGEDEDKSLQKNNRELKRENKKLKETLEKLRKEERLTKAAMKDVFFWGVGLGKASRKVLA</sequence>
<reference evidence="4" key="1">
    <citation type="journal article" date="2023" name="Commun. Biol.">
        <title>Genome analysis of Parmales, the sister group of diatoms, reveals the evolutionary specialization of diatoms from phago-mixotrophs to photoautotrophs.</title>
        <authorList>
            <person name="Ban H."/>
            <person name="Sato S."/>
            <person name="Yoshikawa S."/>
            <person name="Yamada K."/>
            <person name="Nakamura Y."/>
            <person name="Ichinomiya M."/>
            <person name="Sato N."/>
            <person name="Blanc-Mathieu R."/>
            <person name="Endo H."/>
            <person name="Kuwata A."/>
            <person name="Ogata H."/>
        </authorList>
    </citation>
    <scope>NUCLEOTIDE SEQUENCE [LARGE SCALE GENOMIC DNA]</scope>
</reference>
<evidence type="ECO:0008006" key="5">
    <source>
        <dbReference type="Google" id="ProtNLM"/>
    </source>
</evidence>
<accession>A0A9W7A076</accession>
<evidence type="ECO:0000313" key="4">
    <source>
        <dbReference type="Proteomes" id="UP001162640"/>
    </source>
</evidence>